<gene>
    <name evidence="2" type="ORF">PEPMIC_01053</name>
</gene>
<keyword evidence="1" id="KW-1133">Transmembrane helix</keyword>
<keyword evidence="1" id="KW-0812">Transmembrane</keyword>
<dbReference type="HOGENOM" id="CLU_3397810_0_0_9"/>
<protein>
    <recommendedName>
        <fullName evidence="4">DUF4044 domain-containing protein</fullName>
    </recommendedName>
</protein>
<feature type="transmembrane region" description="Helical" evidence="1">
    <location>
        <begin position="9"/>
        <end position="30"/>
    </location>
</feature>
<evidence type="ECO:0008006" key="4">
    <source>
        <dbReference type="Google" id="ProtNLM"/>
    </source>
</evidence>
<name>A8SLN7_9FIRM</name>
<accession>A8SLN7</accession>
<proteinExistence type="predicted"/>
<dbReference type="AlphaFoldDB" id="A8SLN7"/>
<evidence type="ECO:0000313" key="3">
    <source>
        <dbReference type="Proteomes" id="UP000003162"/>
    </source>
</evidence>
<sequence length="31" mass="3355">MKRETATRIVALVLALMMVVGVIPAIIGLFK</sequence>
<reference evidence="2 3" key="1">
    <citation type="submission" date="2007-09" db="EMBL/GenBank/DDBJ databases">
        <title>Draft genome sequence of Peptostreptococcus micros (ATCC 33270).</title>
        <authorList>
            <person name="Sudarsanam P."/>
            <person name="Ley R."/>
            <person name="Guruge J."/>
            <person name="Turnbaugh P.J."/>
            <person name="Mahowald M."/>
            <person name="Liep D."/>
            <person name="Gordon J."/>
        </authorList>
    </citation>
    <scope>NUCLEOTIDE SEQUENCE [LARGE SCALE GENOMIC DNA]</scope>
    <source>
        <strain evidence="2 3">ATCC 33270</strain>
    </source>
</reference>
<evidence type="ECO:0000313" key="2">
    <source>
        <dbReference type="EMBL" id="EDP23250.1"/>
    </source>
</evidence>
<dbReference type="Proteomes" id="UP000003162">
    <property type="component" value="Unassembled WGS sequence"/>
</dbReference>
<reference evidence="2 3" key="2">
    <citation type="submission" date="2007-09" db="EMBL/GenBank/DDBJ databases">
        <authorList>
            <person name="Fulton L."/>
            <person name="Clifton S."/>
            <person name="Fulton B."/>
            <person name="Xu J."/>
            <person name="Minx P."/>
            <person name="Pepin K.H."/>
            <person name="Johnson M."/>
            <person name="Thiruvilangam P."/>
            <person name="Bhonagiri V."/>
            <person name="Nash W.E."/>
            <person name="Mardis E.R."/>
            <person name="Wilson R.K."/>
        </authorList>
    </citation>
    <scope>NUCLEOTIDE SEQUENCE [LARGE SCALE GENOMIC DNA]</scope>
    <source>
        <strain evidence="2 3">ATCC 33270</strain>
    </source>
</reference>
<keyword evidence="1" id="KW-0472">Membrane</keyword>
<dbReference type="EMBL" id="ABEE02000017">
    <property type="protein sequence ID" value="EDP23250.1"/>
    <property type="molecule type" value="Genomic_DNA"/>
</dbReference>
<organism evidence="2 3">
    <name type="scientific">Parvimonas micra ATCC 33270</name>
    <dbReference type="NCBI Taxonomy" id="411465"/>
    <lineage>
        <taxon>Bacteria</taxon>
        <taxon>Bacillati</taxon>
        <taxon>Bacillota</taxon>
        <taxon>Tissierellia</taxon>
        <taxon>Tissierellales</taxon>
        <taxon>Peptoniphilaceae</taxon>
        <taxon>Parvimonas</taxon>
    </lineage>
</organism>
<evidence type="ECO:0000256" key="1">
    <source>
        <dbReference type="SAM" id="Phobius"/>
    </source>
</evidence>
<comment type="caution">
    <text evidence="2">The sequence shown here is derived from an EMBL/GenBank/DDBJ whole genome shotgun (WGS) entry which is preliminary data.</text>
</comment>